<gene>
    <name evidence="3" type="ORF">Z968_06380</name>
</gene>
<feature type="domain" description="CBS" evidence="2">
    <location>
        <begin position="67"/>
        <end position="123"/>
    </location>
</feature>
<evidence type="ECO:0000256" key="1">
    <source>
        <dbReference type="PROSITE-ProRule" id="PRU00703"/>
    </source>
</evidence>
<accession>A0A0A0I9X0</accession>
<evidence type="ECO:0000313" key="3">
    <source>
        <dbReference type="EMBL" id="KGM96430.1"/>
    </source>
</evidence>
<dbReference type="EMBL" id="JENJ01000022">
    <property type="protein sequence ID" value="KGM96430.1"/>
    <property type="molecule type" value="Genomic_DNA"/>
</dbReference>
<dbReference type="Proteomes" id="UP000030012">
    <property type="component" value="Unassembled WGS sequence"/>
</dbReference>
<dbReference type="OrthoDB" id="9801899at2"/>
<dbReference type="Pfam" id="PF00483">
    <property type="entry name" value="NTP_transferase"/>
    <property type="match status" value="1"/>
</dbReference>
<organism evidence="3 4">
    <name type="scientific">Clostridium novyi A str. 4552</name>
    <dbReference type="NCBI Taxonomy" id="1444289"/>
    <lineage>
        <taxon>Bacteria</taxon>
        <taxon>Bacillati</taxon>
        <taxon>Bacillota</taxon>
        <taxon>Clostridia</taxon>
        <taxon>Eubacteriales</taxon>
        <taxon>Clostridiaceae</taxon>
        <taxon>Clostridium</taxon>
    </lineage>
</organism>
<dbReference type="CDD" id="cd06426">
    <property type="entry name" value="NTP_transferase_like_2"/>
    <property type="match status" value="1"/>
</dbReference>
<dbReference type="SUPFAM" id="SSF53448">
    <property type="entry name" value="Nucleotide-diphospho-sugar transferases"/>
    <property type="match status" value="1"/>
</dbReference>
<feature type="domain" description="CBS" evidence="2">
    <location>
        <begin position="3"/>
        <end position="61"/>
    </location>
</feature>
<dbReference type="Pfam" id="PF00571">
    <property type="entry name" value="CBS"/>
    <property type="match status" value="2"/>
</dbReference>
<dbReference type="SUPFAM" id="SSF54631">
    <property type="entry name" value="CBS-domain pair"/>
    <property type="match status" value="1"/>
</dbReference>
<protein>
    <submittedName>
        <fullName evidence="3">Nucleotidyl transferase</fullName>
    </submittedName>
</protein>
<dbReference type="InterPro" id="IPR000644">
    <property type="entry name" value="CBS_dom"/>
</dbReference>
<keyword evidence="3" id="KW-0808">Transferase</keyword>
<sequence>MRISMDMYCVSSNATIKDAMEAIDKNLIGAVFIVDNDKKVIGVVTDGNIRRAILKGYKIEENVKDICNTNFKYVSKLVSKQKVKEEMLKHKIRQLPLLDEQGKLINIYFLDNIISYEKKENYVFILAGGLGTRLRPLTEKVPKPMLKIGDKPMLERIIKQFRGYGFKNFIISINYKGEVIEDYFKDGSEFNVNIEYVREEKKLGTAGSISLAKNKLNKDFIVINGDILTGIDFEELLNYHEENKYDITAGARNYEMKVPYGVMVMKDELIQSLEEKPTYNFYINSGVYVLSKDVVKYIPDNKEYNMTDLIEDVINNNGRCGAYNITEYWSDIGHIEDYKKANEDVNKFF</sequence>
<dbReference type="InterPro" id="IPR046342">
    <property type="entry name" value="CBS_dom_sf"/>
</dbReference>
<evidence type="ECO:0000259" key="2">
    <source>
        <dbReference type="PROSITE" id="PS51371"/>
    </source>
</evidence>
<dbReference type="InterPro" id="IPR029044">
    <property type="entry name" value="Nucleotide-diphossugar_trans"/>
</dbReference>
<evidence type="ECO:0000313" key="4">
    <source>
        <dbReference type="Proteomes" id="UP000030012"/>
    </source>
</evidence>
<dbReference type="PROSITE" id="PS51371">
    <property type="entry name" value="CBS"/>
    <property type="match status" value="2"/>
</dbReference>
<reference evidence="3 4" key="1">
    <citation type="submission" date="2014-01" db="EMBL/GenBank/DDBJ databases">
        <title>Plasmidome dynamics in the species complex Clostridium novyi sensu lato converts strains of independent lineages into distinctly different pathogens.</title>
        <authorList>
            <person name="Skarin H."/>
            <person name="Segerman B."/>
        </authorList>
    </citation>
    <scope>NUCLEOTIDE SEQUENCE [LARGE SCALE GENOMIC DNA]</scope>
    <source>
        <strain evidence="3 4">4552</strain>
    </source>
</reference>
<dbReference type="SMART" id="SM00116">
    <property type="entry name" value="CBS"/>
    <property type="match status" value="2"/>
</dbReference>
<dbReference type="InterPro" id="IPR005835">
    <property type="entry name" value="NTP_transferase_dom"/>
</dbReference>
<dbReference type="PANTHER" id="PTHR22572">
    <property type="entry name" value="SUGAR-1-PHOSPHATE GUANYL TRANSFERASE"/>
    <property type="match status" value="1"/>
</dbReference>
<proteinExistence type="predicted"/>
<name>A0A0A0I9X0_CLONO</name>
<dbReference type="Gene3D" id="3.10.580.10">
    <property type="entry name" value="CBS-domain"/>
    <property type="match status" value="1"/>
</dbReference>
<dbReference type="AlphaFoldDB" id="A0A0A0I9X0"/>
<dbReference type="Gene3D" id="3.90.550.10">
    <property type="entry name" value="Spore Coat Polysaccharide Biosynthesis Protein SpsA, Chain A"/>
    <property type="match status" value="1"/>
</dbReference>
<dbReference type="GO" id="GO:0016740">
    <property type="term" value="F:transferase activity"/>
    <property type="evidence" value="ECO:0007669"/>
    <property type="project" value="UniProtKB-KW"/>
</dbReference>
<keyword evidence="1" id="KW-0129">CBS domain</keyword>
<dbReference type="InterPro" id="IPR050486">
    <property type="entry name" value="Mannose-1P_guanyltransferase"/>
</dbReference>
<comment type="caution">
    <text evidence="3">The sequence shown here is derived from an EMBL/GenBank/DDBJ whole genome shotgun (WGS) entry which is preliminary data.</text>
</comment>